<sequence length="374" mass="41892">MAPSRSTGIKPRSPGSLLVDAETQLQVGAVDEAIALTTQALESTGSGGDHELRALNLLGILHVEAGEIDEARHFLERAVKMDEDGMLHERIGGGPEKFLLLAQLSPEGGQDSVRWYERGAATLRRQLQALGDATNATRAQQASIDEKQTRLGGVLCAVAEVYMTDLSWEQDAEQRCESLVTEAMLIAPQSAETWQTVANVRISQERVHEAKEALRRGLNLWQHLPPEDPAVPEFPTRVGLARLLLETEMLDEALLVLERLVSDDDQSVEAWYLGGWCLFIMGQNQRQHRDQNTTDDGWHATWETARKWLAQCLKLYARLEYEDERLGEHAVELFQDINKELGEMPQGEEDSWEDSDSQDDGLSVDDDNDEEMHD</sequence>
<dbReference type="SMART" id="SM00028">
    <property type="entry name" value="TPR"/>
    <property type="match status" value="2"/>
</dbReference>
<organism evidence="3 4">
    <name type="scientific">Ophiocordyceps australis</name>
    <dbReference type="NCBI Taxonomy" id="1399860"/>
    <lineage>
        <taxon>Eukaryota</taxon>
        <taxon>Fungi</taxon>
        <taxon>Dikarya</taxon>
        <taxon>Ascomycota</taxon>
        <taxon>Pezizomycotina</taxon>
        <taxon>Sordariomycetes</taxon>
        <taxon>Hypocreomycetidae</taxon>
        <taxon>Hypocreales</taxon>
        <taxon>Ophiocordycipitaceae</taxon>
        <taxon>Ophiocordyceps</taxon>
    </lineage>
</organism>
<dbReference type="CDD" id="cd24142">
    <property type="entry name" value="ACL4-like"/>
    <property type="match status" value="1"/>
</dbReference>
<dbReference type="InterPro" id="IPR019734">
    <property type="entry name" value="TPR_rpt"/>
</dbReference>
<name>A0A2C5ZG39_9HYPO</name>
<proteinExistence type="predicted"/>
<dbReference type="Gene3D" id="1.25.40.10">
    <property type="entry name" value="Tetratricopeptide repeat domain"/>
    <property type="match status" value="1"/>
</dbReference>
<evidence type="ECO:0000256" key="1">
    <source>
        <dbReference type="PROSITE-ProRule" id="PRU00339"/>
    </source>
</evidence>
<feature type="repeat" description="TPR" evidence="1">
    <location>
        <begin position="52"/>
        <end position="85"/>
    </location>
</feature>
<evidence type="ECO:0000313" key="3">
    <source>
        <dbReference type="EMBL" id="PHH78833.1"/>
    </source>
</evidence>
<keyword evidence="4" id="KW-1185">Reference proteome</keyword>
<dbReference type="PROSITE" id="PS50005">
    <property type="entry name" value="TPR"/>
    <property type="match status" value="1"/>
</dbReference>
<feature type="compositionally biased region" description="Acidic residues" evidence="2">
    <location>
        <begin position="346"/>
        <end position="374"/>
    </location>
</feature>
<evidence type="ECO:0000256" key="2">
    <source>
        <dbReference type="SAM" id="MobiDB-lite"/>
    </source>
</evidence>
<dbReference type="Pfam" id="PF13424">
    <property type="entry name" value="TPR_12"/>
    <property type="match status" value="1"/>
</dbReference>
<dbReference type="AlphaFoldDB" id="A0A2C5ZG39"/>
<dbReference type="OrthoDB" id="1914839at2759"/>
<accession>A0A2C5ZG39</accession>
<keyword evidence="1" id="KW-0802">TPR repeat</keyword>
<dbReference type="EMBL" id="NJEU01000208">
    <property type="protein sequence ID" value="PHH78833.1"/>
    <property type="molecule type" value="Genomic_DNA"/>
</dbReference>
<dbReference type="SUPFAM" id="SSF48452">
    <property type="entry name" value="TPR-like"/>
    <property type="match status" value="2"/>
</dbReference>
<dbReference type="InterPro" id="IPR011990">
    <property type="entry name" value="TPR-like_helical_dom_sf"/>
</dbReference>
<dbReference type="Proteomes" id="UP000224854">
    <property type="component" value="Unassembled WGS sequence"/>
</dbReference>
<gene>
    <name evidence="3" type="ORF">CDD82_2812</name>
</gene>
<protein>
    <submittedName>
        <fullName evidence="3">Uncharacterized protein</fullName>
    </submittedName>
</protein>
<evidence type="ECO:0000313" key="4">
    <source>
        <dbReference type="Proteomes" id="UP000224854"/>
    </source>
</evidence>
<reference evidence="3 4" key="1">
    <citation type="submission" date="2017-06" db="EMBL/GenBank/DDBJ databases">
        <title>Ant-infecting Ophiocordyceps genomes reveal a high diversity of potential behavioral manipulation genes and a possible major role for enterotoxins.</title>
        <authorList>
            <person name="De Bekker C."/>
            <person name="Evans H.C."/>
            <person name="Brachmann A."/>
            <person name="Hughes D.P."/>
        </authorList>
    </citation>
    <scope>NUCLEOTIDE SEQUENCE [LARGE SCALE GENOMIC DNA]</scope>
    <source>
        <strain evidence="3 4">1348a</strain>
    </source>
</reference>
<feature type="region of interest" description="Disordered" evidence="2">
    <location>
        <begin position="337"/>
        <end position="374"/>
    </location>
</feature>
<comment type="caution">
    <text evidence="3">The sequence shown here is derived from an EMBL/GenBank/DDBJ whole genome shotgun (WGS) entry which is preliminary data.</text>
</comment>